<feature type="compositionally biased region" description="Polar residues" evidence="1">
    <location>
        <begin position="524"/>
        <end position="536"/>
    </location>
</feature>
<sequence>MYLVNQKIIFRTENKQVNENDYEDEHGSRFFFHHQTEIYRFPRNTLYRKESAERLESFELLSRDNSNKKEFRVVYENDPLVKLMILKIIAIVGLQRGIPSKRESSARVDYVPALCTHRPSLLPIEWSGEVFGLRRRGRFAARDVDPKHILGRLGRTVSDGIGTKRIETTLGNGYLGSCVDEERSEMRYLNPVNHRVFERKLRPKQLGRGHACLGVTHRHPHANAHRGESWPPARQPSWMVENQGNVGVPPRETVDEQTLETNRGDSAIQLIGPIAFLAKSKDALNETSARAVEMLMETSSLRLWTAARALGVSRQVRAPGVGPWAPHSARLETRTKESDMSASQRVSKPVRRFELEHTCRDPKDGELCLSGAKPEETLVEARSDTDVQIVRLTWVGRCDCFVEPCHRIESSKWAIFGKQNWRCGMNQKLGYGAQLRANLDPTKGVGRLRQQNGGHGSRNPLRSKGSRINGSVTSGKGLALRVGHGGPSPEPVGCRWTARAAPAARAGRRVPVGGRIGNGPFGASSPSVEQSTQKWSASVGRSGRKTLSDELNENRNLVWNKRVKARLILISSMNTNRESVAYRSFSPSEFGAKFWEILKESGPAVEMTAGHGTSRPQTDQTFHHVCDGSFGLGRKGFGRGSHLTSGHFRKSWLSPDQEGDRVAALIISIVPISCLAMLGIESLDVFICLLACGRRYMCGWLESYPSRPSSGGVGGSHRPTRVPYWWCKSHLRGTRVGTVLSDAVHYINSGLATRGPKESIAYLD</sequence>
<organism evidence="2 3">
    <name type="scientific">Phaseolus angularis</name>
    <name type="common">Azuki bean</name>
    <name type="synonym">Vigna angularis</name>
    <dbReference type="NCBI Taxonomy" id="3914"/>
    <lineage>
        <taxon>Eukaryota</taxon>
        <taxon>Viridiplantae</taxon>
        <taxon>Streptophyta</taxon>
        <taxon>Embryophyta</taxon>
        <taxon>Tracheophyta</taxon>
        <taxon>Spermatophyta</taxon>
        <taxon>Magnoliopsida</taxon>
        <taxon>eudicotyledons</taxon>
        <taxon>Gunneridae</taxon>
        <taxon>Pentapetalae</taxon>
        <taxon>rosids</taxon>
        <taxon>fabids</taxon>
        <taxon>Fabales</taxon>
        <taxon>Fabaceae</taxon>
        <taxon>Papilionoideae</taxon>
        <taxon>50 kb inversion clade</taxon>
        <taxon>NPAAA clade</taxon>
        <taxon>indigoferoid/millettioid clade</taxon>
        <taxon>Phaseoleae</taxon>
        <taxon>Vigna</taxon>
    </lineage>
</organism>
<dbReference type="PANTHER" id="PTHR33220">
    <property type="entry name" value="BNAA09G04420D PROTEIN"/>
    <property type="match status" value="1"/>
</dbReference>
<feature type="region of interest" description="Disordered" evidence="1">
    <location>
        <begin position="444"/>
        <end position="474"/>
    </location>
</feature>
<protein>
    <submittedName>
        <fullName evidence="2">Uncharacterized protein</fullName>
    </submittedName>
</protein>
<dbReference type="EMBL" id="JABFOF010000004">
    <property type="protein sequence ID" value="KAG2399531.1"/>
    <property type="molecule type" value="Genomic_DNA"/>
</dbReference>
<proteinExistence type="predicted"/>
<dbReference type="AlphaFoldDB" id="A0A8T0KJ96"/>
<gene>
    <name evidence="2" type="ORF">HKW66_Vig0106160</name>
</gene>
<feature type="region of interest" description="Disordered" evidence="1">
    <location>
        <begin position="505"/>
        <end position="543"/>
    </location>
</feature>
<reference evidence="2 3" key="1">
    <citation type="submission" date="2020-05" db="EMBL/GenBank/DDBJ databases">
        <title>Vigna angularis (adzuki bean) Var. LongXiaoDou No. 4 denovo assembly.</title>
        <authorList>
            <person name="Xiang H."/>
        </authorList>
    </citation>
    <scope>NUCLEOTIDE SEQUENCE [LARGE SCALE GENOMIC DNA]</scope>
    <source>
        <tissue evidence="2">Leaf</tissue>
    </source>
</reference>
<evidence type="ECO:0000313" key="2">
    <source>
        <dbReference type="EMBL" id="KAG2399531.1"/>
    </source>
</evidence>
<evidence type="ECO:0000256" key="1">
    <source>
        <dbReference type="SAM" id="MobiDB-lite"/>
    </source>
</evidence>
<comment type="caution">
    <text evidence="2">The sequence shown here is derived from an EMBL/GenBank/DDBJ whole genome shotgun (WGS) entry which is preliminary data.</text>
</comment>
<dbReference type="Proteomes" id="UP000743370">
    <property type="component" value="Unassembled WGS sequence"/>
</dbReference>
<dbReference type="PANTHER" id="PTHR33220:SF5">
    <property type="entry name" value="RRNA INTRON-ENCODED HOMING ENDONUCLEASE"/>
    <property type="match status" value="1"/>
</dbReference>
<accession>A0A8T0KJ96</accession>
<name>A0A8T0KJ96_PHAAN</name>
<evidence type="ECO:0000313" key="3">
    <source>
        <dbReference type="Proteomes" id="UP000743370"/>
    </source>
</evidence>